<evidence type="ECO:0000256" key="2">
    <source>
        <dbReference type="ARBA" id="ARBA00022723"/>
    </source>
</evidence>
<evidence type="ECO:0000256" key="4">
    <source>
        <dbReference type="ARBA" id="ARBA00033738"/>
    </source>
</evidence>
<gene>
    <name evidence="6" type="ORF">ACFO4R_07280</name>
</gene>
<evidence type="ECO:0000256" key="5">
    <source>
        <dbReference type="ARBA" id="ARBA00033787"/>
    </source>
</evidence>
<evidence type="ECO:0000256" key="3">
    <source>
        <dbReference type="ARBA" id="ARBA00023004"/>
    </source>
</evidence>
<evidence type="ECO:0008006" key="8">
    <source>
        <dbReference type="Google" id="ProtNLM"/>
    </source>
</evidence>
<sequence length="130" mass="15475">MQYIEPVELLNEKDKAIVRALNSLVEEVEAVGYYHQRASVTDDKELKEIFLHSRNEEIEHVAMLLEWLRRNVDVFDKELKTYLFSQQNLLQKEKEEMKEIKQMKEEIVPLEATLGIGDMRQFDPEHPMDK</sequence>
<dbReference type="Gene3D" id="6.10.140.1960">
    <property type="match status" value="1"/>
</dbReference>
<dbReference type="RefSeq" id="WP_379788409.1">
    <property type="nucleotide sequence ID" value="NZ_JBHSHL010000025.1"/>
</dbReference>
<keyword evidence="3" id="KW-0408">Iron</keyword>
<evidence type="ECO:0000256" key="1">
    <source>
        <dbReference type="ARBA" id="ARBA00022434"/>
    </source>
</evidence>
<keyword evidence="7" id="KW-1185">Reference proteome</keyword>
<dbReference type="EMBL" id="JBHSHL010000025">
    <property type="protein sequence ID" value="MFC4804881.1"/>
    <property type="molecule type" value="Genomic_DNA"/>
</dbReference>
<evidence type="ECO:0000313" key="6">
    <source>
        <dbReference type="EMBL" id="MFC4804881.1"/>
    </source>
</evidence>
<keyword evidence="1" id="KW-0409">Iron storage</keyword>
<organism evidence="6 7">
    <name type="scientific">Filifactor villosus</name>
    <dbReference type="NCBI Taxonomy" id="29374"/>
    <lineage>
        <taxon>Bacteria</taxon>
        <taxon>Bacillati</taxon>
        <taxon>Bacillota</taxon>
        <taxon>Clostridia</taxon>
        <taxon>Peptostreptococcales</taxon>
        <taxon>Filifactoraceae</taxon>
        <taxon>Filifactor</taxon>
    </lineage>
</organism>
<comment type="subcellular location">
    <subcellularLocation>
        <location evidence="4">Encapsulin nanocompartment</location>
    </subcellularLocation>
</comment>
<keyword evidence="5" id="KW-1284">Encapsulin nanocompartment</keyword>
<dbReference type="CDD" id="cd00657">
    <property type="entry name" value="Ferritin_like"/>
    <property type="match status" value="1"/>
</dbReference>
<comment type="caution">
    <text evidence="6">The sequence shown here is derived from an EMBL/GenBank/DDBJ whole genome shotgun (WGS) entry which is preliminary data.</text>
</comment>
<dbReference type="Pfam" id="PF22277">
    <property type="entry name" value="EncFtn-like"/>
    <property type="match status" value="1"/>
</dbReference>
<name>A0ABV9QNA2_9FIRM</name>
<evidence type="ECO:0000313" key="7">
    <source>
        <dbReference type="Proteomes" id="UP001595916"/>
    </source>
</evidence>
<dbReference type="InterPro" id="IPR009078">
    <property type="entry name" value="Ferritin-like_SF"/>
</dbReference>
<keyword evidence="2" id="KW-0479">Metal-binding</keyword>
<proteinExistence type="predicted"/>
<dbReference type="Proteomes" id="UP001595916">
    <property type="component" value="Unassembled WGS sequence"/>
</dbReference>
<dbReference type="SUPFAM" id="SSF47240">
    <property type="entry name" value="Ferritin-like"/>
    <property type="match status" value="1"/>
</dbReference>
<reference evidence="7" key="1">
    <citation type="journal article" date="2019" name="Int. J. Syst. Evol. Microbiol.">
        <title>The Global Catalogue of Microorganisms (GCM) 10K type strain sequencing project: providing services to taxonomists for standard genome sequencing and annotation.</title>
        <authorList>
            <consortium name="The Broad Institute Genomics Platform"/>
            <consortium name="The Broad Institute Genome Sequencing Center for Infectious Disease"/>
            <person name="Wu L."/>
            <person name="Ma J."/>
        </authorList>
    </citation>
    <scope>NUCLEOTIDE SEQUENCE [LARGE SCALE GENOMIC DNA]</scope>
    <source>
        <strain evidence="7">CCUG 46385</strain>
    </source>
</reference>
<protein>
    <recommendedName>
        <fullName evidence="8">Ferritin</fullName>
    </recommendedName>
</protein>
<accession>A0ABV9QNA2</accession>
<dbReference type="InterPro" id="IPR054581">
    <property type="entry name" value="EncFtn-like"/>
</dbReference>